<name>A0ABY8W582_9ACTN</name>
<evidence type="ECO:0000313" key="3">
    <source>
        <dbReference type="Proteomes" id="UP001240150"/>
    </source>
</evidence>
<dbReference type="EMBL" id="CP126980">
    <property type="protein sequence ID" value="WIM92996.1"/>
    <property type="molecule type" value="Genomic_DNA"/>
</dbReference>
<evidence type="ECO:0000313" key="2">
    <source>
        <dbReference type="EMBL" id="WIM92996.1"/>
    </source>
</evidence>
<protein>
    <submittedName>
        <fullName evidence="2">Uncharacterized protein</fullName>
    </submittedName>
</protein>
<keyword evidence="3" id="KW-1185">Reference proteome</keyword>
<dbReference type="Proteomes" id="UP001240150">
    <property type="component" value="Chromosome"/>
</dbReference>
<keyword evidence="1" id="KW-0732">Signal</keyword>
<gene>
    <name evidence="2" type="ORF">ACTOB_004961</name>
</gene>
<proteinExistence type="predicted"/>
<dbReference type="RefSeq" id="WP_284914203.1">
    <property type="nucleotide sequence ID" value="NZ_CP126980.1"/>
</dbReference>
<feature type="signal peptide" evidence="1">
    <location>
        <begin position="1"/>
        <end position="30"/>
    </location>
</feature>
<feature type="chain" id="PRO_5045347857" evidence="1">
    <location>
        <begin position="31"/>
        <end position="142"/>
    </location>
</feature>
<organism evidence="2 3">
    <name type="scientific">Actinoplanes oblitus</name>
    <dbReference type="NCBI Taxonomy" id="3040509"/>
    <lineage>
        <taxon>Bacteria</taxon>
        <taxon>Bacillati</taxon>
        <taxon>Actinomycetota</taxon>
        <taxon>Actinomycetes</taxon>
        <taxon>Micromonosporales</taxon>
        <taxon>Micromonosporaceae</taxon>
        <taxon>Actinoplanes</taxon>
    </lineage>
</organism>
<reference evidence="2 3" key="1">
    <citation type="submission" date="2023-06" db="EMBL/GenBank/DDBJ databases">
        <authorList>
            <person name="Yushchuk O."/>
            <person name="Binda E."/>
            <person name="Ruckert-Reed C."/>
            <person name="Fedorenko V."/>
            <person name="Kalinowski J."/>
            <person name="Marinelli F."/>
        </authorList>
    </citation>
    <scope>NUCLEOTIDE SEQUENCE [LARGE SCALE GENOMIC DNA]</scope>
    <source>
        <strain evidence="2 3">NRRL 3884</strain>
    </source>
</reference>
<evidence type="ECO:0000256" key="1">
    <source>
        <dbReference type="SAM" id="SignalP"/>
    </source>
</evidence>
<accession>A0ABY8W582</accession>
<sequence length="142" mass="15456">MTIARIIRAGAAAVTATIGFLAATGSGAYASVTEFRHHDVVGIRQADYKITFYSDPYGNGRKHLIVADKRADGVTARLRIWPAPIASPCSYIDYKDQGGADDGAYHYDIYYPVGMIAYVYGSDVKVWGGTYSYDEPAILDNC</sequence>